<dbReference type="Proteomes" id="UP000247233">
    <property type="component" value="Unassembled WGS sequence"/>
</dbReference>
<dbReference type="AlphaFoldDB" id="A0A317WL26"/>
<evidence type="ECO:0000256" key="3">
    <source>
        <dbReference type="SAM" id="SignalP"/>
    </source>
</evidence>
<feature type="chain" id="PRO_5016432986" evidence="3">
    <location>
        <begin position="33"/>
        <end position="378"/>
    </location>
</feature>
<name>A0A317WL26_9EURO</name>
<feature type="signal peptide" evidence="3">
    <location>
        <begin position="1"/>
        <end position="32"/>
    </location>
</feature>
<evidence type="ECO:0000256" key="2">
    <source>
        <dbReference type="SAM" id="Phobius"/>
    </source>
</evidence>
<dbReference type="EMBL" id="MSFL01000008">
    <property type="protein sequence ID" value="PWY86012.1"/>
    <property type="molecule type" value="Genomic_DNA"/>
</dbReference>
<evidence type="ECO:0000313" key="4">
    <source>
        <dbReference type="EMBL" id="PWY86012.1"/>
    </source>
</evidence>
<comment type="caution">
    <text evidence="4">The sequence shown here is derived from an EMBL/GenBank/DDBJ whole genome shotgun (WGS) entry which is preliminary data.</text>
</comment>
<keyword evidence="5" id="KW-1185">Reference proteome</keyword>
<gene>
    <name evidence="4" type="ORF">BO70DRAFT_360823</name>
</gene>
<proteinExistence type="predicted"/>
<keyword evidence="2" id="KW-0812">Transmembrane</keyword>
<dbReference type="VEuPathDB" id="FungiDB:BO70DRAFT_360823"/>
<feature type="region of interest" description="Disordered" evidence="1">
    <location>
        <begin position="344"/>
        <end position="378"/>
    </location>
</feature>
<evidence type="ECO:0000313" key="5">
    <source>
        <dbReference type="Proteomes" id="UP000247233"/>
    </source>
</evidence>
<accession>A0A317WL26</accession>
<evidence type="ECO:0000256" key="1">
    <source>
        <dbReference type="SAM" id="MobiDB-lite"/>
    </source>
</evidence>
<keyword evidence="2" id="KW-0472">Membrane</keyword>
<protein>
    <submittedName>
        <fullName evidence="4">Uncharacterized protein</fullName>
    </submittedName>
</protein>
<organism evidence="4 5">
    <name type="scientific">Aspergillus heteromorphus CBS 117.55</name>
    <dbReference type="NCBI Taxonomy" id="1448321"/>
    <lineage>
        <taxon>Eukaryota</taxon>
        <taxon>Fungi</taxon>
        <taxon>Dikarya</taxon>
        <taxon>Ascomycota</taxon>
        <taxon>Pezizomycotina</taxon>
        <taxon>Eurotiomycetes</taxon>
        <taxon>Eurotiomycetidae</taxon>
        <taxon>Eurotiales</taxon>
        <taxon>Aspergillaceae</taxon>
        <taxon>Aspergillus</taxon>
        <taxon>Aspergillus subgen. Circumdati</taxon>
    </lineage>
</organism>
<keyword evidence="2" id="KW-1133">Transmembrane helix</keyword>
<sequence>MFGSSPRSTIWAAVAATAPLLLLSHLAPSATALYVTEGSPCWDVCNNPTNTTSSEIVCLDDEYNSTTTGQDFQKCVSCALESNYTASDSWLTDVDWGLYNLRFAFSSCVYGYPESVVSMSTPCLVSCLGLDTSIEFNLLDPNDININAWCATSSFANNQIDTCSVCYNLTGTQVYMANFIQALRYDCNYPVPTGTAFPISPSLIFSESALPSYSSNLLSTSKKGFDYKLATLVGLPVMGFVILVILSTMCCMCGFSWYRRMSREDEELREWKTMAAERTWEDYPPQEMYPASMYQQAQTQQQQQQQQQQAQMQMQGQQYGPGFQVVEPDGRTHEAGFSKTMVTETVTSSTGISPVEKGKGAETGTGTEQGYFPGDVKV</sequence>
<reference evidence="4 5" key="1">
    <citation type="submission" date="2016-12" db="EMBL/GenBank/DDBJ databases">
        <title>The genomes of Aspergillus section Nigri reveals drivers in fungal speciation.</title>
        <authorList>
            <consortium name="DOE Joint Genome Institute"/>
            <person name="Vesth T.C."/>
            <person name="Nybo J."/>
            <person name="Theobald S."/>
            <person name="Brandl J."/>
            <person name="Frisvad J.C."/>
            <person name="Nielsen K.F."/>
            <person name="Lyhne E.K."/>
            <person name="Kogle M.E."/>
            <person name="Kuo A."/>
            <person name="Riley R."/>
            <person name="Clum A."/>
            <person name="Nolan M."/>
            <person name="Lipzen A."/>
            <person name="Salamov A."/>
            <person name="Henrissat B."/>
            <person name="Wiebenga A."/>
            <person name="De Vries R.P."/>
            <person name="Grigoriev I.V."/>
            <person name="Mortensen U.H."/>
            <person name="Andersen M.R."/>
            <person name="Baker S.E."/>
        </authorList>
    </citation>
    <scope>NUCLEOTIDE SEQUENCE [LARGE SCALE GENOMIC DNA]</scope>
    <source>
        <strain evidence="4 5">CBS 117.55</strain>
    </source>
</reference>
<dbReference type="STRING" id="1448321.A0A317WL26"/>
<dbReference type="RefSeq" id="XP_025400564.1">
    <property type="nucleotide sequence ID" value="XM_025542883.1"/>
</dbReference>
<keyword evidence="3" id="KW-0732">Signal</keyword>
<dbReference type="GeneID" id="37065120"/>
<feature type="transmembrane region" description="Helical" evidence="2">
    <location>
        <begin position="229"/>
        <end position="258"/>
    </location>
</feature>
<dbReference type="OrthoDB" id="5426678at2759"/>